<dbReference type="EMBL" id="JAUKUA010000004">
    <property type="protein sequence ID" value="KAK0715940.1"/>
    <property type="molecule type" value="Genomic_DNA"/>
</dbReference>
<reference evidence="3" key="1">
    <citation type="submission" date="2023-06" db="EMBL/GenBank/DDBJ databases">
        <title>Genome-scale phylogeny and comparative genomics of the fungal order Sordariales.</title>
        <authorList>
            <consortium name="Lawrence Berkeley National Laboratory"/>
            <person name="Hensen N."/>
            <person name="Bonometti L."/>
            <person name="Westerberg I."/>
            <person name="Brannstrom I.O."/>
            <person name="Guillou S."/>
            <person name="Cros-Aarteil S."/>
            <person name="Calhoun S."/>
            <person name="Haridas S."/>
            <person name="Kuo A."/>
            <person name="Mondo S."/>
            <person name="Pangilinan J."/>
            <person name="Riley R."/>
            <person name="Labutti K."/>
            <person name="Andreopoulos B."/>
            <person name="Lipzen A."/>
            <person name="Chen C."/>
            <person name="Yanf M."/>
            <person name="Daum C."/>
            <person name="Ng V."/>
            <person name="Clum A."/>
            <person name="Steindorff A."/>
            <person name="Ohm R."/>
            <person name="Martin F."/>
            <person name="Silar P."/>
            <person name="Natvig D."/>
            <person name="Lalanne C."/>
            <person name="Gautier V."/>
            <person name="Ament-Velasquez S.L."/>
            <person name="Kruys A."/>
            <person name="Hutchinson M.I."/>
            <person name="Powell A.J."/>
            <person name="Barry K."/>
            <person name="Miller A.N."/>
            <person name="Grigoriev I.V."/>
            <person name="Debuchy R."/>
            <person name="Gladieux P."/>
            <person name="Thoren M.H."/>
            <person name="Johannesson H."/>
        </authorList>
    </citation>
    <scope>NUCLEOTIDE SEQUENCE</scope>
    <source>
        <strain evidence="3">SMH4607-1</strain>
    </source>
</reference>
<feature type="compositionally biased region" description="Basic and acidic residues" evidence="1">
    <location>
        <begin position="9"/>
        <end position="25"/>
    </location>
</feature>
<feature type="domain" description="Aminoglycoside phosphotransferase" evidence="2">
    <location>
        <begin position="106"/>
        <end position="343"/>
    </location>
</feature>
<dbReference type="PANTHER" id="PTHR21310:SF56">
    <property type="entry name" value="AMINOGLYCOSIDE PHOSPHOTRANSFERASE DOMAIN-CONTAINING PROTEIN"/>
    <property type="match status" value="1"/>
</dbReference>
<dbReference type="Proteomes" id="UP001172102">
    <property type="component" value="Unassembled WGS sequence"/>
</dbReference>
<evidence type="ECO:0000256" key="1">
    <source>
        <dbReference type="SAM" id="MobiDB-lite"/>
    </source>
</evidence>
<evidence type="ECO:0000313" key="4">
    <source>
        <dbReference type="Proteomes" id="UP001172102"/>
    </source>
</evidence>
<feature type="compositionally biased region" description="Polar residues" evidence="1">
    <location>
        <begin position="26"/>
        <end position="38"/>
    </location>
</feature>
<dbReference type="SUPFAM" id="SSF56112">
    <property type="entry name" value="Protein kinase-like (PK-like)"/>
    <property type="match status" value="1"/>
</dbReference>
<keyword evidence="4" id="KW-1185">Reference proteome</keyword>
<dbReference type="PANTHER" id="PTHR21310">
    <property type="entry name" value="AMINOGLYCOSIDE PHOSPHOTRANSFERASE-RELATED-RELATED"/>
    <property type="match status" value="1"/>
</dbReference>
<dbReference type="Pfam" id="PF01636">
    <property type="entry name" value="APH"/>
    <property type="match status" value="1"/>
</dbReference>
<gene>
    <name evidence="3" type="ORF">B0H67DRAFT_666424</name>
</gene>
<organism evidence="3 4">
    <name type="scientific">Lasiosphaeris hirsuta</name>
    <dbReference type="NCBI Taxonomy" id="260670"/>
    <lineage>
        <taxon>Eukaryota</taxon>
        <taxon>Fungi</taxon>
        <taxon>Dikarya</taxon>
        <taxon>Ascomycota</taxon>
        <taxon>Pezizomycotina</taxon>
        <taxon>Sordariomycetes</taxon>
        <taxon>Sordariomycetidae</taxon>
        <taxon>Sordariales</taxon>
        <taxon>Lasiosphaeriaceae</taxon>
        <taxon>Lasiosphaeris</taxon>
    </lineage>
</organism>
<protein>
    <recommendedName>
        <fullName evidence="2">Aminoglycoside phosphotransferase domain-containing protein</fullName>
    </recommendedName>
</protein>
<proteinExistence type="predicted"/>
<accession>A0AA40DUD2</accession>
<dbReference type="AlphaFoldDB" id="A0AA40DUD2"/>
<dbReference type="InterPro" id="IPR002575">
    <property type="entry name" value="Aminoglycoside_PTrfase"/>
</dbReference>
<comment type="caution">
    <text evidence="3">The sequence shown here is derived from an EMBL/GenBank/DDBJ whole genome shotgun (WGS) entry which is preliminary data.</text>
</comment>
<evidence type="ECO:0000259" key="2">
    <source>
        <dbReference type="Pfam" id="PF01636"/>
    </source>
</evidence>
<sequence length="440" mass="49974">MSATSKTDPQAREPETQLEAKRQNDDASSSEIDNDNASIVSTTSTIEWEHEPYETFQHKVAAYAHRRLWPTINPTDVRITRMAGGGFNRIIGVSRLNPKGREVGAKYIIRIPRYADGPLWEWDIDVGKDAAALRFVEQQTSIPVPRVVSITLGDDNELDRAHMIQRCVKGRSAMYVYLDCDHQVQCRLATELGNTFGQILNTQSRIPGVPVFPHAEKPTTGTAVRIAPLPAANPRNSLPYEACQTAEPIPVLQFIETMLEHRKQVLRNDMDTKHLEWELSLYDMLRDLAREINAKGYFDDVPYTLIHKDLQAHNILVNENPFPGDAAITSIMDWDGALLGPAFMACVPPQWLWGWVHDDDEDEAKANDVPETAENREIKRLFEEAAGPLYMRFAYDPVYRIGRSILRYCFCRIGQNSHLEEIDGAVAKWKALQQTEYRSE</sequence>
<feature type="region of interest" description="Disordered" evidence="1">
    <location>
        <begin position="1"/>
        <end position="38"/>
    </location>
</feature>
<dbReference type="InterPro" id="IPR011009">
    <property type="entry name" value="Kinase-like_dom_sf"/>
</dbReference>
<dbReference type="InterPro" id="IPR051678">
    <property type="entry name" value="AGP_Transferase"/>
</dbReference>
<evidence type="ECO:0000313" key="3">
    <source>
        <dbReference type="EMBL" id="KAK0715940.1"/>
    </source>
</evidence>
<name>A0AA40DUD2_9PEZI</name>